<dbReference type="EMBL" id="JABFDB010000008">
    <property type="protein sequence ID" value="NYZ20521.1"/>
    <property type="molecule type" value="Genomic_DNA"/>
</dbReference>
<reference evidence="1 2" key="1">
    <citation type="submission" date="2020-05" db="EMBL/GenBank/DDBJ databases">
        <title>Azospirillum oleiclasticum sp. nov, a nitrogen-fixing and heavy crude oil-emulsifying bacterium isolated from the crude oil of Yumen Oilfield.</title>
        <authorList>
            <person name="Wu D."/>
            <person name="Cai M."/>
            <person name="Zhang X."/>
        </authorList>
    </citation>
    <scope>NUCLEOTIDE SEQUENCE [LARGE SCALE GENOMIC DNA]</scope>
    <source>
        <strain evidence="1 2">ROY-1-1-2</strain>
    </source>
</reference>
<protein>
    <submittedName>
        <fullName evidence="1">Uncharacterized protein</fullName>
    </submittedName>
</protein>
<evidence type="ECO:0000313" key="1">
    <source>
        <dbReference type="EMBL" id="NYZ20521.1"/>
    </source>
</evidence>
<dbReference type="RefSeq" id="WP_180282298.1">
    <property type="nucleotide sequence ID" value="NZ_JABFDB010000008.1"/>
</dbReference>
<dbReference type="Proteomes" id="UP000584642">
    <property type="component" value="Unassembled WGS sequence"/>
</dbReference>
<name>A0ABX2T8I6_9PROT</name>
<gene>
    <name evidence="1" type="ORF">HND93_12435</name>
</gene>
<comment type="caution">
    <text evidence="1">The sequence shown here is derived from an EMBL/GenBank/DDBJ whole genome shotgun (WGS) entry which is preliminary data.</text>
</comment>
<keyword evidence="2" id="KW-1185">Reference proteome</keyword>
<organism evidence="1 2">
    <name type="scientific">Azospirillum oleiclasticum</name>
    <dbReference type="NCBI Taxonomy" id="2735135"/>
    <lineage>
        <taxon>Bacteria</taxon>
        <taxon>Pseudomonadati</taxon>
        <taxon>Pseudomonadota</taxon>
        <taxon>Alphaproteobacteria</taxon>
        <taxon>Rhodospirillales</taxon>
        <taxon>Azospirillaceae</taxon>
        <taxon>Azospirillum</taxon>
    </lineage>
</organism>
<accession>A0ABX2T8I6</accession>
<evidence type="ECO:0000313" key="2">
    <source>
        <dbReference type="Proteomes" id="UP000584642"/>
    </source>
</evidence>
<proteinExistence type="predicted"/>
<sequence length="67" mass="7416">MDMSKQPRQTGYVILRDAAGRRHALRPDDVQGVSELDDLGDECVVTVTGGRMLHILRPLDDILLSLS</sequence>